<accession>A0A1P8V053</accession>
<evidence type="ECO:0000313" key="3">
    <source>
        <dbReference type="EMBL" id="APZ55030.1"/>
    </source>
</evidence>
<dbReference type="SUPFAM" id="SSF55797">
    <property type="entry name" value="PR-1-like"/>
    <property type="match status" value="1"/>
</dbReference>
<keyword evidence="4" id="KW-1185">Reference proteome</keyword>
<dbReference type="Proteomes" id="UP000187059">
    <property type="component" value="Chromosome"/>
</dbReference>
<dbReference type="PROSITE" id="PS51257">
    <property type="entry name" value="PROKAR_LIPOPROTEIN"/>
    <property type="match status" value="1"/>
</dbReference>
<organism evidence="3 4">
    <name type="scientific">Salipiger abyssi</name>
    <dbReference type="NCBI Taxonomy" id="1250539"/>
    <lineage>
        <taxon>Bacteria</taxon>
        <taxon>Pseudomonadati</taxon>
        <taxon>Pseudomonadota</taxon>
        <taxon>Alphaproteobacteria</taxon>
        <taxon>Rhodobacterales</taxon>
        <taxon>Roseobacteraceae</taxon>
        <taxon>Salipiger</taxon>
    </lineage>
</organism>
<dbReference type="AlphaFoldDB" id="A0A1P8V053"/>
<dbReference type="RefSeq" id="WP_076705385.1">
    <property type="nucleotide sequence ID" value="NZ_CP015093.1"/>
</dbReference>
<proteinExistence type="predicted"/>
<dbReference type="EMBL" id="CP015093">
    <property type="protein sequence ID" value="APZ55030.1"/>
    <property type="molecule type" value="Genomic_DNA"/>
</dbReference>
<dbReference type="InterPro" id="IPR035940">
    <property type="entry name" value="CAP_sf"/>
</dbReference>
<protein>
    <recommendedName>
        <fullName evidence="2">SCP domain-containing protein</fullName>
    </recommendedName>
</protein>
<dbReference type="InterPro" id="IPR014044">
    <property type="entry name" value="CAP_dom"/>
</dbReference>
<gene>
    <name evidence="3" type="ORF">Ga0080574_TMP4696</name>
</gene>
<dbReference type="STRING" id="1250539.Ga0080574_TMP4696"/>
<dbReference type="Pfam" id="PF00188">
    <property type="entry name" value="CAP"/>
    <property type="match status" value="1"/>
</dbReference>
<feature type="chain" id="PRO_5011981072" description="SCP domain-containing protein" evidence="1">
    <location>
        <begin position="19"/>
        <end position="155"/>
    </location>
</feature>
<evidence type="ECO:0000313" key="4">
    <source>
        <dbReference type="Proteomes" id="UP000187059"/>
    </source>
</evidence>
<reference evidence="3 4" key="1">
    <citation type="submission" date="2016-04" db="EMBL/GenBank/DDBJ databases">
        <title>Deep-sea bacteria in the southern Pacific.</title>
        <authorList>
            <person name="Tang K."/>
        </authorList>
    </citation>
    <scope>NUCLEOTIDE SEQUENCE [LARGE SCALE GENOMIC DNA]</scope>
    <source>
        <strain evidence="3 4">JLT2014</strain>
    </source>
</reference>
<evidence type="ECO:0000259" key="2">
    <source>
        <dbReference type="Pfam" id="PF00188"/>
    </source>
</evidence>
<name>A0A1P8V053_9RHOB</name>
<dbReference type="Gene3D" id="3.40.33.10">
    <property type="entry name" value="CAP"/>
    <property type="match status" value="1"/>
</dbReference>
<dbReference type="PANTHER" id="PTHR31157:SF1">
    <property type="entry name" value="SCP DOMAIN-CONTAINING PROTEIN"/>
    <property type="match status" value="1"/>
</dbReference>
<dbReference type="CDD" id="cd05379">
    <property type="entry name" value="CAP_bacterial"/>
    <property type="match status" value="1"/>
</dbReference>
<keyword evidence="1" id="KW-0732">Signal</keyword>
<dbReference type="PANTHER" id="PTHR31157">
    <property type="entry name" value="SCP DOMAIN-CONTAINING PROTEIN"/>
    <property type="match status" value="1"/>
</dbReference>
<feature type="domain" description="SCP" evidence="2">
    <location>
        <begin position="43"/>
        <end position="142"/>
    </location>
</feature>
<evidence type="ECO:0000256" key="1">
    <source>
        <dbReference type="SAM" id="SignalP"/>
    </source>
</evidence>
<dbReference type="KEGG" id="paby:Ga0080574_TMP4696"/>
<feature type="signal peptide" evidence="1">
    <location>
        <begin position="1"/>
        <end position="18"/>
    </location>
</feature>
<sequence length="155" mass="16472" precursor="true">MRGVLIGLAVLVSGCMSAVPEQAPTPTAVASQGAAVQAATPSLNAYRAANGLPGLTRSAALQRAAEAHARDMARMGDMTHTGSDGSSVGDRVKRQGYRFRRVAENIAETGRGADRVMELWIASPPHRKNMLLRDVTQYGLAQSGDYWALVVGRPR</sequence>